<organism evidence="2 3">
    <name type="scientific">Phialophora macrospora</name>
    <dbReference type="NCBI Taxonomy" id="1851006"/>
    <lineage>
        <taxon>Eukaryota</taxon>
        <taxon>Fungi</taxon>
        <taxon>Dikarya</taxon>
        <taxon>Ascomycota</taxon>
        <taxon>Pezizomycotina</taxon>
        <taxon>Eurotiomycetes</taxon>
        <taxon>Chaetothyriomycetidae</taxon>
        <taxon>Chaetothyriales</taxon>
        <taxon>Herpotrichiellaceae</taxon>
        <taxon>Phialophora</taxon>
    </lineage>
</organism>
<dbReference type="HOGENOM" id="CLU_047290_1_0_1"/>
<reference evidence="2 3" key="1">
    <citation type="submission" date="2015-01" db="EMBL/GenBank/DDBJ databases">
        <title>The Genome Sequence of Capronia semiimmersa CBS27337.</title>
        <authorList>
            <consortium name="The Broad Institute Genomics Platform"/>
            <person name="Cuomo C."/>
            <person name="de Hoog S."/>
            <person name="Gorbushina A."/>
            <person name="Stielow B."/>
            <person name="Teixiera M."/>
            <person name="Abouelleil A."/>
            <person name="Chapman S.B."/>
            <person name="Priest M."/>
            <person name="Young S.K."/>
            <person name="Wortman J."/>
            <person name="Nusbaum C."/>
            <person name="Birren B."/>
        </authorList>
    </citation>
    <scope>NUCLEOTIDE SEQUENCE [LARGE SCALE GENOMIC DNA]</scope>
    <source>
        <strain evidence="2 3">CBS 27337</strain>
    </source>
</reference>
<dbReference type="Proteomes" id="UP000054266">
    <property type="component" value="Unassembled WGS sequence"/>
</dbReference>
<evidence type="ECO:0000313" key="2">
    <source>
        <dbReference type="EMBL" id="KIW67261.1"/>
    </source>
</evidence>
<dbReference type="EMBL" id="KN846959">
    <property type="protein sequence ID" value="KIW67261.1"/>
    <property type="molecule type" value="Genomic_DNA"/>
</dbReference>
<keyword evidence="3" id="KW-1185">Reference proteome</keyword>
<dbReference type="GO" id="GO:0033615">
    <property type="term" value="P:mitochondrial proton-transporting ATP synthase complex assembly"/>
    <property type="evidence" value="ECO:0007669"/>
    <property type="project" value="TreeGrafter"/>
</dbReference>
<dbReference type="GO" id="GO:0005743">
    <property type="term" value="C:mitochondrial inner membrane"/>
    <property type="evidence" value="ECO:0007669"/>
    <property type="project" value="TreeGrafter"/>
</dbReference>
<name>A0A0D2CQ14_9EURO</name>
<evidence type="ECO:0008006" key="4">
    <source>
        <dbReference type="Google" id="ProtNLM"/>
    </source>
</evidence>
<sequence length="387" mass="44079">MGREDLLSLFVSLALRPHTRCLHRLSRSSPSLLRYASTSTQNKTTLPPKQGAEVKPRPAIPLHVGLDRNPENVSAISRIPIPRGVKGESFTPQVLARPLGLEYPPRPGQNSPLDSRTLRERHEEFTSYDKALERRRVYLRTFFRPYFQEWRRMDHHKGKSFVSSPRLFKREKALYFPNIWGQTLAKEGDGPDGGRDTTPVLMGKVSLIAIHSNSWAEEMVNSFIGEKSNPDLSRILDQNRGRLQRVDINIAGDWMRALLVRMFSGRIRETIPEERWSRYFRIKLPRDIRRGLTDEVRDAMGFLNTQVGYVYLIDSSCKIRWAGSAYAWDGEVDGLNAAVQRLLQEERTLREASSKPLPSSVSTVQRPRVPPKTSTGKPNAMPNAVVA</sequence>
<dbReference type="AlphaFoldDB" id="A0A0D2CQ14"/>
<dbReference type="PANTHER" id="PTHR28106">
    <property type="entry name" value="MITOCHONDRIAL ATPASE COMPLEX SUBUNIT ATP10"/>
    <property type="match status" value="1"/>
</dbReference>
<protein>
    <recommendedName>
        <fullName evidence="4">F1F0 ATP synthase assembly protein Atp10</fullName>
    </recommendedName>
</protein>
<dbReference type="PANTHER" id="PTHR28106:SF1">
    <property type="entry name" value="MITOCHONDRIAL ATPASE COMPLEX SUBUNIT ATP10"/>
    <property type="match status" value="1"/>
</dbReference>
<evidence type="ECO:0000256" key="1">
    <source>
        <dbReference type="SAM" id="MobiDB-lite"/>
    </source>
</evidence>
<evidence type="ECO:0000313" key="3">
    <source>
        <dbReference type="Proteomes" id="UP000054266"/>
    </source>
</evidence>
<feature type="region of interest" description="Disordered" evidence="1">
    <location>
        <begin position="349"/>
        <end position="387"/>
    </location>
</feature>
<dbReference type="Pfam" id="PF05176">
    <property type="entry name" value="ATP-synt_10"/>
    <property type="match status" value="1"/>
</dbReference>
<proteinExistence type="predicted"/>
<dbReference type="STRING" id="5601.A0A0D2CQ14"/>
<accession>A0A0D2CQ14</accession>
<feature type="compositionally biased region" description="Polar residues" evidence="1">
    <location>
        <begin position="356"/>
        <end position="365"/>
    </location>
</feature>
<dbReference type="InterPro" id="IPR007849">
    <property type="entry name" value="ATP10"/>
</dbReference>
<gene>
    <name evidence="2" type="ORF">PV04_06526</name>
</gene>